<dbReference type="GO" id="GO:0008270">
    <property type="term" value="F:zinc ion binding"/>
    <property type="evidence" value="ECO:0007669"/>
    <property type="project" value="InterPro"/>
</dbReference>
<evidence type="ECO:0000313" key="9">
    <source>
        <dbReference type="EMBL" id="SSA41335.1"/>
    </source>
</evidence>
<accession>A0A2Y9AAZ8</accession>
<dbReference type="PANTHER" id="PTHR10201">
    <property type="entry name" value="MATRIX METALLOPROTEINASE"/>
    <property type="match status" value="1"/>
</dbReference>
<evidence type="ECO:0000256" key="3">
    <source>
        <dbReference type="ARBA" id="ARBA00022801"/>
    </source>
</evidence>
<dbReference type="AlphaFoldDB" id="A0A2Y9AAZ8"/>
<keyword evidence="6" id="KW-1133">Transmembrane helix</keyword>
<evidence type="ECO:0000256" key="1">
    <source>
        <dbReference type="ARBA" id="ARBA00022670"/>
    </source>
</evidence>
<evidence type="ECO:0000256" key="6">
    <source>
        <dbReference type="SAM" id="Phobius"/>
    </source>
</evidence>
<reference evidence="9 11" key="1">
    <citation type="submission" date="2016-10" db="EMBL/GenBank/DDBJ databases">
        <authorList>
            <person name="Cai Z."/>
        </authorList>
    </citation>
    <scope>NUCLEOTIDE SEQUENCE [LARGE SCALE GENOMIC DNA]</scope>
    <source>
        <strain evidence="9 11">DSM 25227</strain>
    </source>
</reference>
<keyword evidence="2" id="KW-0479">Metal-binding</keyword>
<dbReference type="GO" id="GO:0031012">
    <property type="term" value="C:extracellular matrix"/>
    <property type="evidence" value="ECO:0007669"/>
    <property type="project" value="InterPro"/>
</dbReference>
<dbReference type="Pfam" id="PF00413">
    <property type="entry name" value="Peptidase_M10"/>
    <property type="match status" value="1"/>
</dbReference>
<feature type="domain" description="Peptidase metallopeptidase" evidence="7">
    <location>
        <begin position="73"/>
        <end position="274"/>
    </location>
</feature>
<organism evidence="9 11">
    <name type="scientific">Jannaschia seohaensis</name>
    <dbReference type="NCBI Taxonomy" id="475081"/>
    <lineage>
        <taxon>Bacteria</taxon>
        <taxon>Pseudomonadati</taxon>
        <taxon>Pseudomonadota</taxon>
        <taxon>Alphaproteobacteria</taxon>
        <taxon>Rhodobacterales</taxon>
        <taxon>Roseobacteraceae</taxon>
        <taxon>Jannaschia</taxon>
    </lineage>
</organism>
<dbReference type="InterPro" id="IPR021190">
    <property type="entry name" value="Pept_M10A"/>
</dbReference>
<name>A0A2Y9AAZ8_9RHOB</name>
<dbReference type="Proteomes" id="UP000251571">
    <property type="component" value="Unassembled WGS sequence"/>
</dbReference>
<protein>
    <submittedName>
        <fullName evidence="9">Matrixin</fullName>
    </submittedName>
</protein>
<dbReference type="InterPro" id="IPR024079">
    <property type="entry name" value="MetalloPept_cat_dom_sf"/>
</dbReference>
<evidence type="ECO:0000313" key="8">
    <source>
        <dbReference type="EMBL" id="PWJ20925.1"/>
    </source>
</evidence>
<evidence type="ECO:0000256" key="4">
    <source>
        <dbReference type="ARBA" id="ARBA00022833"/>
    </source>
</evidence>
<evidence type="ECO:0000313" key="10">
    <source>
        <dbReference type="Proteomes" id="UP000245839"/>
    </source>
</evidence>
<keyword evidence="10" id="KW-1185">Reference proteome</keyword>
<proteinExistence type="predicted"/>
<keyword evidence="5" id="KW-0482">Metalloprotease</keyword>
<dbReference type="GO" id="GO:0004222">
    <property type="term" value="F:metalloendopeptidase activity"/>
    <property type="evidence" value="ECO:0007669"/>
    <property type="project" value="InterPro"/>
</dbReference>
<evidence type="ECO:0000259" key="7">
    <source>
        <dbReference type="SMART" id="SM00235"/>
    </source>
</evidence>
<dbReference type="PRINTS" id="PR00138">
    <property type="entry name" value="MATRIXIN"/>
</dbReference>
<keyword evidence="6" id="KW-0812">Transmembrane</keyword>
<reference evidence="8 10" key="2">
    <citation type="submission" date="2018-03" db="EMBL/GenBank/DDBJ databases">
        <title>Genomic Encyclopedia of Archaeal and Bacterial Type Strains, Phase II (KMG-II): from individual species to whole genera.</title>
        <authorList>
            <person name="Goeker M."/>
        </authorList>
    </citation>
    <scope>NUCLEOTIDE SEQUENCE [LARGE SCALE GENOMIC DNA]</scope>
    <source>
        <strain evidence="8 10">DSM 25227</strain>
    </source>
</reference>
<keyword evidence="1" id="KW-0645">Protease</keyword>
<dbReference type="InterPro" id="IPR006026">
    <property type="entry name" value="Peptidase_Metallo"/>
</dbReference>
<dbReference type="PANTHER" id="PTHR10201:SF323">
    <property type="entry name" value="MATRIX METALLOPROTEINASE-21"/>
    <property type="match status" value="1"/>
</dbReference>
<dbReference type="Gene3D" id="3.40.390.10">
    <property type="entry name" value="Collagenase (Catalytic Domain)"/>
    <property type="match status" value="1"/>
</dbReference>
<sequence>MGGSEDGHSNMNRRILGAAACAFIATGGAGQAGAIFAPGTDQAYVEQVEDKLHTPRAGRTDPFVTYGTDTNGDAIKWGGTTYGTPGGVVTWSLVPTGTNCTIMQQFGDCGSGTTTALADAMPSGFETAITNAFGAWEAVADISFQQVSDDGSPNGALNGNFGDIRISGYSIDGPGGVLAYAFNPDRSFDPFDSLRGDIFFDLDETWSLGGTTTSFDIFFVALHEIGHSIGLGHECGNDGTATPCEVAVMNPYYNPALSALQADDIAGAQFIYGEAAAVPLPGGIAFLSGGVIFLGALGLRRRRRAA</sequence>
<dbReference type="EMBL" id="UETC01000002">
    <property type="protein sequence ID" value="SSA41335.1"/>
    <property type="molecule type" value="Genomic_DNA"/>
</dbReference>
<evidence type="ECO:0000256" key="5">
    <source>
        <dbReference type="ARBA" id="ARBA00023049"/>
    </source>
</evidence>
<dbReference type="EMBL" id="QGDJ01000002">
    <property type="protein sequence ID" value="PWJ20925.1"/>
    <property type="molecule type" value="Genomic_DNA"/>
</dbReference>
<dbReference type="SMART" id="SM00235">
    <property type="entry name" value="ZnMc"/>
    <property type="match status" value="1"/>
</dbReference>
<dbReference type="InterPro" id="IPR001818">
    <property type="entry name" value="Pept_M10_metallopeptidase"/>
</dbReference>
<gene>
    <name evidence="8" type="ORF">BCF38_102171</name>
    <name evidence="9" type="ORF">SAMN05421539_102171</name>
</gene>
<evidence type="ECO:0000313" key="11">
    <source>
        <dbReference type="Proteomes" id="UP000251571"/>
    </source>
</evidence>
<dbReference type="GO" id="GO:0006508">
    <property type="term" value="P:proteolysis"/>
    <property type="evidence" value="ECO:0007669"/>
    <property type="project" value="UniProtKB-KW"/>
</dbReference>
<keyword evidence="4" id="KW-0862">Zinc</keyword>
<feature type="transmembrane region" description="Helical" evidence="6">
    <location>
        <begin position="280"/>
        <end position="299"/>
    </location>
</feature>
<dbReference type="OrthoDB" id="9783144at2"/>
<evidence type="ECO:0000256" key="2">
    <source>
        <dbReference type="ARBA" id="ARBA00022723"/>
    </source>
</evidence>
<keyword evidence="6" id="KW-0472">Membrane</keyword>
<keyword evidence="3" id="KW-0378">Hydrolase</keyword>
<dbReference type="SUPFAM" id="SSF55486">
    <property type="entry name" value="Metalloproteases ('zincins'), catalytic domain"/>
    <property type="match status" value="1"/>
</dbReference>
<dbReference type="Proteomes" id="UP000245839">
    <property type="component" value="Unassembled WGS sequence"/>
</dbReference>